<keyword evidence="9" id="KW-1185">Reference proteome</keyword>
<evidence type="ECO:0000259" key="7">
    <source>
        <dbReference type="PROSITE" id="PS51821"/>
    </source>
</evidence>
<dbReference type="InterPro" id="IPR021740">
    <property type="entry name" value="Velvet"/>
</dbReference>
<evidence type="ECO:0000313" key="8">
    <source>
        <dbReference type="EMBL" id="TDZ24341.1"/>
    </source>
</evidence>
<evidence type="ECO:0000256" key="6">
    <source>
        <dbReference type="SAM" id="MobiDB-lite"/>
    </source>
</evidence>
<dbReference type="Pfam" id="PF11754">
    <property type="entry name" value="Velvet"/>
    <property type="match status" value="2"/>
</dbReference>
<feature type="compositionally biased region" description="Polar residues" evidence="6">
    <location>
        <begin position="208"/>
        <end position="222"/>
    </location>
</feature>
<dbReference type="PROSITE" id="PS51821">
    <property type="entry name" value="VELVET"/>
    <property type="match status" value="1"/>
</dbReference>
<comment type="caution">
    <text evidence="8">The sequence shown here is derived from an EMBL/GenBank/DDBJ whole genome shotgun (WGS) entry which is preliminary data.</text>
</comment>
<feature type="compositionally biased region" description="Basic and acidic residues" evidence="6">
    <location>
        <begin position="619"/>
        <end position="633"/>
    </location>
</feature>
<organism evidence="8 9">
    <name type="scientific">Colletotrichum orbiculare (strain 104-T / ATCC 96160 / CBS 514.97 / LARS 414 / MAFF 240422)</name>
    <name type="common">Cucumber anthracnose fungus</name>
    <name type="synonym">Colletotrichum lagenarium</name>
    <dbReference type="NCBI Taxonomy" id="1213857"/>
    <lineage>
        <taxon>Eukaryota</taxon>
        <taxon>Fungi</taxon>
        <taxon>Dikarya</taxon>
        <taxon>Ascomycota</taxon>
        <taxon>Pezizomycotina</taxon>
        <taxon>Sordariomycetes</taxon>
        <taxon>Hypocreomycetidae</taxon>
        <taxon>Glomerellales</taxon>
        <taxon>Glomerellaceae</taxon>
        <taxon>Colletotrichum</taxon>
        <taxon>Colletotrichum orbiculare species complex</taxon>
    </lineage>
</organism>
<evidence type="ECO:0000313" key="9">
    <source>
        <dbReference type="Proteomes" id="UP000014480"/>
    </source>
</evidence>
<evidence type="ECO:0000256" key="1">
    <source>
        <dbReference type="ARBA" id="ARBA00004123"/>
    </source>
</evidence>
<keyword evidence="2" id="KW-0749">Sporulation</keyword>
<dbReference type="GO" id="GO:0005634">
    <property type="term" value="C:nucleus"/>
    <property type="evidence" value="ECO:0007669"/>
    <property type="project" value="UniProtKB-SubCell"/>
</dbReference>
<dbReference type="PANTHER" id="PTHR33572">
    <property type="entry name" value="SPORE DEVELOPMENT REGULATOR VOSA"/>
    <property type="match status" value="1"/>
</dbReference>
<sequence>MAKHSLDSSPIISSFSHAARLTHQLDATATMTSPPVLFLANTSHALFPQAFSSFAFLCFPFSSLALALASPRHATPRHVSLRLPLIPLHDIHACSHRKHRSNSLQGSPQSSGSHHPRPTATPSTPQLIRTYPVKRIRCWESRFHAQLSQGLRADLRPSPLCYVCRQTSREFLKRPPEQSFTMAYTPTEQSPHHRAFDSRAQPDDMAQRHSSSWAPSPTSVASYGQPRPVSDGYYAYDTDPARLPAAPPAALVHSMPSSHAMPHAQIHQPQYQGPEYPYQDYQQSPASRYQQPPAQYQQYAPPPQHSAMMHDPYRTAPTPRYSAQDAPPESPTGPFAPNEPFDPYREVREQHYLLRNQPPAMPGAPRVPNANYDRKVPIPCTPPSLRTSVMRSGSTAPNSGGPLSAASSQADRTVKIESLLTGGGSSQHMSEQESVPPANEYEIFFRQQPVAARCCGYGERDRRVIDPPPIVQLRINNPNLSPDELYDKIHHPAYVVHCSIWDEKGQEDFGNMPTDYVRPGKRIMGSLVSSPFVGQDEKGEEGCFFCFPDMSVRTPGLFRLKFSLVVLDLTHQSPIAPIKSSIMSEIFQVFNAKDFPGMQASTPLTKRLKEQGCLISIKKGNEKSGGKGSRRQDESDEEDEGTSTSKRKKAKKMR</sequence>
<feature type="compositionally biased region" description="Basic residues" evidence="6">
    <location>
        <begin position="645"/>
        <end position="654"/>
    </location>
</feature>
<feature type="compositionally biased region" description="Basic and acidic residues" evidence="6">
    <location>
        <begin position="190"/>
        <end position="207"/>
    </location>
</feature>
<feature type="compositionally biased region" description="Polar residues" evidence="6">
    <location>
        <begin position="102"/>
        <end position="113"/>
    </location>
</feature>
<feature type="region of interest" description="Disordered" evidence="6">
    <location>
        <begin position="615"/>
        <end position="654"/>
    </location>
</feature>
<dbReference type="PANTHER" id="PTHR33572:SF17">
    <property type="entry name" value="SEXUAL DEVELOPMENT REGULATOR VELC"/>
    <property type="match status" value="1"/>
</dbReference>
<keyword evidence="4" id="KW-0804">Transcription</keyword>
<dbReference type="InterPro" id="IPR037525">
    <property type="entry name" value="Velvet_dom"/>
</dbReference>
<dbReference type="OrthoDB" id="3056235at2759"/>
<name>A0A484G2C1_COLOR</name>
<evidence type="ECO:0000256" key="3">
    <source>
        <dbReference type="ARBA" id="ARBA00023015"/>
    </source>
</evidence>
<feature type="region of interest" description="Disordered" evidence="6">
    <location>
        <begin position="97"/>
        <end position="126"/>
    </location>
</feature>
<feature type="region of interest" description="Disordered" evidence="6">
    <location>
        <begin position="382"/>
        <end position="411"/>
    </location>
</feature>
<reference evidence="9" key="1">
    <citation type="journal article" date="2013" name="New Phytol.">
        <title>Comparative genomic and transcriptomic analyses reveal the hemibiotrophic stage shift of Colletotrichum fungi.</title>
        <authorList>
            <person name="Gan P."/>
            <person name="Ikeda K."/>
            <person name="Irieda H."/>
            <person name="Narusaka M."/>
            <person name="O'Connell R.J."/>
            <person name="Narusaka Y."/>
            <person name="Takano Y."/>
            <person name="Kubo Y."/>
            <person name="Shirasu K."/>
        </authorList>
    </citation>
    <scope>NUCLEOTIDE SEQUENCE [LARGE SCALE GENOMIC DNA]</scope>
    <source>
        <strain evidence="9">104-T / ATCC 96160 / CBS 514.97 / LARS 414 / MAFF 240422</strain>
    </source>
</reference>
<feature type="domain" description="Velvet" evidence="7">
    <location>
        <begin position="436"/>
        <end position="618"/>
    </location>
</feature>
<feature type="compositionally biased region" description="Low complexity" evidence="6">
    <location>
        <begin position="268"/>
        <end position="299"/>
    </location>
</feature>
<dbReference type="Gene3D" id="2.60.40.3960">
    <property type="entry name" value="Velvet domain"/>
    <property type="match status" value="1"/>
</dbReference>
<dbReference type="InterPro" id="IPR038491">
    <property type="entry name" value="Velvet_dom_sf"/>
</dbReference>
<gene>
    <name evidence="8" type="primary">VELC</name>
    <name evidence="8" type="ORF">Cob_v003141</name>
</gene>
<protein>
    <submittedName>
        <fullName evidence="8">Sexual development regulator VELC</fullName>
    </submittedName>
</protein>
<evidence type="ECO:0000256" key="2">
    <source>
        <dbReference type="ARBA" id="ARBA00022969"/>
    </source>
</evidence>
<comment type="subcellular location">
    <subcellularLocation>
        <location evidence="1">Nucleus</location>
    </subcellularLocation>
</comment>
<keyword evidence="5" id="KW-0539">Nucleus</keyword>
<dbReference type="STRING" id="1213857.A0A484G2C1"/>
<dbReference type="Proteomes" id="UP000014480">
    <property type="component" value="Unassembled WGS sequence"/>
</dbReference>
<dbReference type="EMBL" id="AMCV02000005">
    <property type="protein sequence ID" value="TDZ24341.1"/>
    <property type="molecule type" value="Genomic_DNA"/>
</dbReference>
<dbReference type="GO" id="GO:0030435">
    <property type="term" value="P:sporulation resulting in formation of a cellular spore"/>
    <property type="evidence" value="ECO:0007669"/>
    <property type="project" value="UniProtKB-KW"/>
</dbReference>
<proteinExistence type="predicted"/>
<keyword evidence="3" id="KW-0805">Transcription regulation</keyword>
<feature type="region of interest" description="Disordered" evidence="6">
    <location>
        <begin position="253"/>
        <end position="337"/>
    </location>
</feature>
<feature type="region of interest" description="Disordered" evidence="6">
    <location>
        <begin position="186"/>
        <end position="226"/>
    </location>
</feature>
<dbReference type="AlphaFoldDB" id="A0A484G2C1"/>
<evidence type="ECO:0000256" key="4">
    <source>
        <dbReference type="ARBA" id="ARBA00023163"/>
    </source>
</evidence>
<accession>A0A484G2C1</accession>
<feature type="compositionally biased region" description="Polar residues" evidence="6">
    <location>
        <begin position="384"/>
        <end position="398"/>
    </location>
</feature>
<reference evidence="9" key="2">
    <citation type="journal article" date="2019" name="Mol. Plant Microbe Interact.">
        <title>Genome sequence resources for four phytopathogenic fungi from the Colletotrichum orbiculare species complex.</title>
        <authorList>
            <person name="Gan P."/>
            <person name="Tsushima A."/>
            <person name="Narusaka M."/>
            <person name="Narusaka Y."/>
            <person name="Takano Y."/>
            <person name="Kubo Y."/>
            <person name="Shirasu K."/>
        </authorList>
    </citation>
    <scope>GENOME REANNOTATION</scope>
    <source>
        <strain evidence="9">104-T / ATCC 96160 / CBS 514.97 / LARS 414 / MAFF 240422</strain>
    </source>
</reference>
<evidence type="ECO:0000256" key="5">
    <source>
        <dbReference type="ARBA" id="ARBA00023242"/>
    </source>
</evidence>